<keyword evidence="6" id="KW-0540">Nuclease</keyword>
<dbReference type="SUPFAM" id="SSF48150">
    <property type="entry name" value="DNA-glycosylase"/>
    <property type="match status" value="1"/>
</dbReference>
<keyword evidence="3" id="KW-0408">Iron</keyword>
<gene>
    <name evidence="6" type="ORF">NBRC111893_629</name>
</gene>
<proteinExistence type="predicted"/>
<dbReference type="GO" id="GO:0140078">
    <property type="term" value="F:class I DNA-(apurinic or apyrimidinic site) endonuclease activity"/>
    <property type="evidence" value="ECO:0007669"/>
    <property type="project" value="UniProtKB-EC"/>
</dbReference>
<keyword evidence="2" id="KW-0479">Metal-binding</keyword>
<reference evidence="6 7" key="1">
    <citation type="submission" date="2017-11" db="EMBL/GenBank/DDBJ databases">
        <title>Draft Genome Sequence of Lactobacillus curieae NBRC 111893 isolated from Koso, a Japanese sugar-Vegetable Fermented Beverage.</title>
        <authorList>
            <person name="Chiou T.Y."/>
            <person name="Oshima K."/>
            <person name="Suda W."/>
            <person name="Hattori M."/>
            <person name="Takahashi T."/>
        </authorList>
    </citation>
    <scope>NUCLEOTIDE SEQUENCE [LARGE SCALE GENOMIC DNA]</scope>
    <source>
        <strain evidence="6 7">NBRC111893</strain>
    </source>
</reference>
<protein>
    <submittedName>
        <fullName evidence="6">Endonuclease III</fullName>
        <ecNumber evidence="6">4.2.99.18</ecNumber>
    </submittedName>
</protein>
<evidence type="ECO:0000259" key="5">
    <source>
        <dbReference type="SMART" id="SM00478"/>
    </source>
</evidence>
<dbReference type="Proteomes" id="UP000286974">
    <property type="component" value="Unassembled WGS sequence"/>
</dbReference>
<evidence type="ECO:0000313" key="6">
    <source>
        <dbReference type="EMBL" id="GAY72483.1"/>
    </source>
</evidence>
<keyword evidence="6" id="KW-0456">Lyase</keyword>
<evidence type="ECO:0000256" key="2">
    <source>
        <dbReference type="ARBA" id="ARBA00022723"/>
    </source>
</evidence>
<dbReference type="SMART" id="SM00478">
    <property type="entry name" value="ENDO3c"/>
    <property type="match status" value="1"/>
</dbReference>
<dbReference type="GO" id="GO:0006284">
    <property type="term" value="P:base-excision repair"/>
    <property type="evidence" value="ECO:0007669"/>
    <property type="project" value="InterPro"/>
</dbReference>
<keyword evidence="6" id="KW-0255">Endonuclease</keyword>
<dbReference type="EMBL" id="BEXA01000001">
    <property type="protein sequence ID" value="GAY72483.1"/>
    <property type="molecule type" value="Genomic_DNA"/>
</dbReference>
<dbReference type="InterPro" id="IPR003265">
    <property type="entry name" value="HhH-GPD_domain"/>
</dbReference>
<sequence length="162" mass="19154">MTELKRLTELNPQKIINLTQDELMQIIKSSGFYKNKSRAILATFEWLDKEGWDYDQISERYGSKLRTELLKIPGIGNETADVFQVYIFDRPVFIADSYTRRLFAKLGYQKTKNYTELWKQVTLPDNFTYQDAQEFHGLIDNFGKEYLRYDGLFEKSFLAGMK</sequence>
<keyword evidence="6" id="KW-0378">Hydrolase</keyword>
<dbReference type="RefSeq" id="WP_369689684.1">
    <property type="nucleotide sequence ID" value="NZ_BEXA01000001.1"/>
</dbReference>
<dbReference type="InterPro" id="IPR023170">
    <property type="entry name" value="HhH_base_excis_C"/>
</dbReference>
<feature type="domain" description="HhH-GPD" evidence="5">
    <location>
        <begin position="2"/>
        <end position="145"/>
    </location>
</feature>
<dbReference type="Gene3D" id="1.10.340.30">
    <property type="entry name" value="Hypothetical protein, domain 2"/>
    <property type="match status" value="1"/>
</dbReference>
<dbReference type="GO" id="GO:0046872">
    <property type="term" value="F:metal ion binding"/>
    <property type="evidence" value="ECO:0007669"/>
    <property type="project" value="UniProtKB-KW"/>
</dbReference>
<evidence type="ECO:0000256" key="4">
    <source>
        <dbReference type="ARBA" id="ARBA00023014"/>
    </source>
</evidence>
<dbReference type="Gene3D" id="1.10.1670.10">
    <property type="entry name" value="Helix-hairpin-Helix base-excision DNA repair enzymes (C-terminal)"/>
    <property type="match status" value="1"/>
</dbReference>
<name>A0A401FJD5_9LACO</name>
<dbReference type="Pfam" id="PF00730">
    <property type="entry name" value="HhH-GPD"/>
    <property type="match status" value="1"/>
</dbReference>
<accession>A0A401FJD5</accession>
<dbReference type="CDD" id="cd00056">
    <property type="entry name" value="ENDO3c"/>
    <property type="match status" value="1"/>
</dbReference>
<dbReference type="PANTHER" id="PTHR10359:SF19">
    <property type="entry name" value="DNA REPAIR GLYCOSYLASE MJ1434-RELATED"/>
    <property type="match status" value="1"/>
</dbReference>
<evidence type="ECO:0000313" key="7">
    <source>
        <dbReference type="Proteomes" id="UP000286974"/>
    </source>
</evidence>
<keyword evidence="1" id="KW-0004">4Fe-4S</keyword>
<comment type="caution">
    <text evidence="6">The sequence shown here is derived from an EMBL/GenBank/DDBJ whole genome shotgun (WGS) entry which is preliminary data.</text>
</comment>
<keyword evidence="4" id="KW-0411">Iron-sulfur</keyword>
<dbReference type="EC" id="4.2.99.18" evidence="6"/>
<evidence type="ECO:0000256" key="3">
    <source>
        <dbReference type="ARBA" id="ARBA00023004"/>
    </source>
</evidence>
<dbReference type="GO" id="GO:0051539">
    <property type="term" value="F:4 iron, 4 sulfur cluster binding"/>
    <property type="evidence" value="ECO:0007669"/>
    <property type="project" value="UniProtKB-KW"/>
</dbReference>
<dbReference type="PANTHER" id="PTHR10359">
    <property type="entry name" value="A/G-SPECIFIC ADENINE GLYCOSYLASE/ENDONUCLEASE III"/>
    <property type="match status" value="1"/>
</dbReference>
<evidence type="ECO:0000256" key="1">
    <source>
        <dbReference type="ARBA" id="ARBA00022485"/>
    </source>
</evidence>
<dbReference type="InterPro" id="IPR011257">
    <property type="entry name" value="DNA_glycosylase"/>
</dbReference>
<dbReference type="STRING" id="1138822.PL11_004140"/>
<dbReference type="AlphaFoldDB" id="A0A401FJD5"/>
<keyword evidence="7" id="KW-1185">Reference proteome</keyword>
<organism evidence="6 7">
    <name type="scientific">Lentilactobacillus kosonis</name>
    <dbReference type="NCBI Taxonomy" id="2810561"/>
    <lineage>
        <taxon>Bacteria</taxon>
        <taxon>Bacillati</taxon>
        <taxon>Bacillota</taxon>
        <taxon>Bacilli</taxon>
        <taxon>Lactobacillales</taxon>
        <taxon>Lactobacillaceae</taxon>
        <taxon>Lentilactobacillus</taxon>
    </lineage>
</organism>